<dbReference type="InterPro" id="IPR036291">
    <property type="entry name" value="NAD(P)-bd_dom_sf"/>
</dbReference>
<keyword evidence="3 6" id="KW-0521">NADP</keyword>
<dbReference type="NCBIfam" id="TIGR00112">
    <property type="entry name" value="proC"/>
    <property type="match status" value="1"/>
</dbReference>
<dbReference type="GO" id="GO:0004735">
    <property type="term" value="F:pyrroline-5-carboxylate reductase activity"/>
    <property type="evidence" value="ECO:0007669"/>
    <property type="project" value="UniProtKB-UniRule"/>
</dbReference>
<evidence type="ECO:0000256" key="8">
    <source>
        <dbReference type="PIRSR" id="PIRSR000193-1"/>
    </source>
</evidence>
<evidence type="ECO:0000256" key="1">
    <source>
        <dbReference type="ARBA" id="ARBA00005525"/>
    </source>
</evidence>
<dbReference type="SUPFAM" id="SSF51735">
    <property type="entry name" value="NAD(P)-binding Rossmann-fold domains"/>
    <property type="match status" value="1"/>
</dbReference>
<comment type="similarity">
    <text evidence="1 6">Belongs to the pyrroline-5-carboxylate reductase family.</text>
</comment>
<dbReference type="RefSeq" id="WP_212819473.1">
    <property type="nucleotide sequence ID" value="NZ_AP023415.1"/>
</dbReference>
<evidence type="ECO:0000256" key="3">
    <source>
        <dbReference type="ARBA" id="ARBA00022857"/>
    </source>
</evidence>
<dbReference type="UniPathway" id="UPA00098">
    <property type="reaction ID" value="UER00361"/>
</dbReference>
<dbReference type="GO" id="GO:0055129">
    <property type="term" value="P:L-proline biosynthetic process"/>
    <property type="evidence" value="ECO:0007669"/>
    <property type="project" value="UniProtKB-UniRule"/>
</dbReference>
<dbReference type="Pfam" id="PF03807">
    <property type="entry name" value="F420_oxidored"/>
    <property type="match status" value="1"/>
</dbReference>
<evidence type="ECO:0000256" key="5">
    <source>
        <dbReference type="ARBA" id="ARBA00058118"/>
    </source>
</evidence>
<keyword evidence="6" id="KW-0028">Amino-acid biosynthesis</keyword>
<evidence type="ECO:0000313" key="12">
    <source>
        <dbReference type="Proteomes" id="UP000681343"/>
    </source>
</evidence>
<feature type="binding site" evidence="8">
    <location>
        <begin position="6"/>
        <end position="11"/>
    </location>
    <ligand>
        <name>NADP(+)</name>
        <dbReference type="ChEBI" id="CHEBI:58349"/>
    </ligand>
</feature>
<reference evidence="11" key="1">
    <citation type="submission" date="2020-09" db="EMBL/GenBank/DDBJ databases">
        <title>New species isolated from human feces.</title>
        <authorList>
            <person name="Kitahara M."/>
            <person name="Shigeno Y."/>
            <person name="Shime M."/>
            <person name="Matsumoto Y."/>
            <person name="Nakamura S."/>
            <person name="Motooka D."/>
            <person name="Fukuoka S."/>
            <person name="Nishikawa H."/>
            <person name="Benno Y."/>
        </authorList>
    </citation>
    <scope>NUCLEOTIDE SEQUENCE</scope>
    <source>
        <strain evidence="11">MM35</strain>
    </source>
</reference>
<comment type="function">
    <text evidence="5 6">Catalyzes the reduction of 1-pyrroline-5-carboxylate (PCA) to L-proline.</text>
</comment>
<dbReference type="Gene3D" id="3.40.50.720">
    <property type="entry name" value="NAD(P)-binding Rossmann-like Domain"/>
    <property type="match status" value="1"/>
</dbReference>
<keyword evidence="12" id="KW-1185">Reference proteome</keyword>
<keyword evidence="6" id="KW-0963">Cytoplasm</keyword>
<accession>A0A810PZI1</accession>
<sequence length="268" mass="27871">MKYGFIGTGNMGGALATACAKAVEPESILLSNRSPEKARALAEKLGASCADNETIARDCDVIFLGVKPQTMSRMLQPLQPILAGRRTPFVLVSMAAGVTIEALQAMAGGCYPVLRVMPNTACAVGAGMTTYTCSPEVTDSQRQTVLDSLSASGLLEEIEENLMGAGSAVAGCGGAYACLFMEGLADGGVLCGLPRKKAQRMAAQMLLGIATQALSTNEHTGALKDAVCSPGGSTIAGVRKLESLSFRSAAMEAVIAAWERDKEMQRQK</sequence>
<protein>
    <recommendedName>
        <fullName evidence="6 7">Pyrroline-5-carboxylate reductase</fullName>
        <shortName evidence="6">P5C reductase</shortName>
        <shortName evidence="6">P5CR</shortName>
        <ecNumber evidence="6 7">1.5.1.2</ecNumber>
    </recommendedName>
    <alternativeName>
        <fullName evidence="6">PCA reductase</fullName>
    </alternativeName>
</protein>
<comment type="pathway">
    <text evidence="6">Amino-acid biosynthesis; L-proline biosynthesis; L-proline from L-glutamate 5-semialdehyde: step 1/1.</text>
</comment>
<dbReference type="InterPro" id="IPR028939">
    <property type="entry name" value="P5C_Rdtase_cat_N"/>
</dbReference>
<organism evidence="11 12">
    <name type="scientific">Vescimonas fastidiosa</name>
    <dbReference type="NCBI Taxonomy" id="2714353"/>
    <lineage>
        <taxon>Bacteria</taxon>
        <taxon>Bacillati</taxon>
        <taxon>Bacillota</taxon>
        <taxon>Clostridia</taxon>
        <taxon>Eubacteriales</taxon>
        <taxon>Oscillospiraceae</taxon>
        <taxon>Vescimonas</taxon>
    </lineage>
</organism>
<dbReference type="InterPro" id="IPR000304">
    <property type="entry name" value="Pyrroline-COOH_reductase"/>
</dbReference>
<dbReference type="FunFam" id="1.10.3730.10:FF:000001">
    <property type="entry name" value="Pyrroline-5-carboxylate reductase"/>
    <property type="match status" value="1"/>
</dbReference>
<name>A0A810PZI1_9FIRM</name>
<feature type="binding site" evidence="8">
    <location>
        <position position="52"/>
    </location>
    <ligand>
        <name>NADPH</name>
        <dbReference type="ChEBI" id="CHEBI:57783"/>
    </ligand>
</feature>
<dbReference type="EC" id="1.5.1.2" evidence="6 7"/>
<comment type="catalytic activity">
    <reaction evidence="6">
        <text>L-proline + NAD(+) = (S)-1-pyrroline-5-carboxylate + NADH + 2 H(+)</text>
        <dbReference type="Rhea" id="RHEA:14105"/>
        <dbReference type="ChEBI" id="CHEBI:15378"/>
        <dbReference type="ChEBI" id="CHEBI:17388"/>
        <dbReference type="ChEBI" id="CHEBI:57540"/>
        <dbReference type="ChEBI" id="CHEBI:57945"/>
        <dbReference type="ChEBI" id="CHEBI:60039"/>
        <dbReference type="EC" id="1.5.1.2"/>
    </reaction>
</comment>
<dbReference type="Proteomes" id="UP000681343">
    <property type="component" value="Chromosome"/>
</dbReference>
<comment type="catalytic activity">
    <reaction evidence="6">
        <text>L-proline + NADP(+) = (S)-1-pyrroline-5-carboxylate + NADPH + 2 H(+)</text>
        <dbReference type="Rhea" id="RHEA:14109"/>
        <dbReference type="ChEBI" id="CHEBI:15378"/>
        <dbReference type="ChEBI" id="CHEBI:17388"/>
        <dbReference type="ChEBI" id="CHEBI:57783"/>
        <dbReference type="ChEBI" id="CHEBI:58349"/>
        <dbReference type="ChEBI" id="CHEBI:60039"/>
        <dbReference type="EC" id="1.5.1.2"/>
    </reaction>
</comment>
<dbReference type="GO" id="GO:0005737">
    <property type="term" value="C:cytoplasm"/>
    <property type="evidence" value="ECO:0007669"/>
    <property type="project" value="UniProtKB-SubCell"/>
</dbReference>
<evidence type="ECO:0000256" key="7">
    <source>
        <dbReference type="NCBIfam" id="TIGR00112"/>
    </source>
</evidence>
<dbReference type="EMBL" id="AP023415">
    <property type="protein sequence ID" value="BCK78571.1"/>
    <property type="molecule type" value="Genomic_DNA"/>
</dbReference>
<dbReference type="SUPFAM" id="SSF48179">
    <property type="entry name" value="6-phosphogluconate dehydrogenase C-terminal domain-like"/>
    <property type="match status" value="1"/>
</dbReference>
<dbReference type="InterPro" id="IPR029036">
    <property type="entry name" value="P5CR_dimer"/>
</dbReference>
<evidence type="ECO:0000313" key="11">
    <source>
        <dbReference type="EMBL" id="BCK78571.1"/>
    </source>
</evidence>
<dbReference type="InterPro" id="IPR008927">
    <property type="entry name" value="6-PGluconate_DH-like_C_sf"/>
</dbReference>
<evidence type="ECO:0000259" key="9">
    <source>
        <dbReference type="Pfam" id="PF03807"/>
    </source>
</evidence>
<dbReference type="PROSITE" id="PS51257">
    <property type="entry name" value="PROKAR_LIPOPROTEIN"/>
    <property type="match status" value="1"/>
</dbReference>
<evidence type="ECO:0000259" key="10">
    <source>
        <dbReference type="Pfam" id="PF14748"/>
    </source>
</evidence>
<dbReference type="HAMAP" id="MF_01925">
    <property type="entry name" value="P5C_reductase"/>
    <property type="match status" value="1"/>
</dbReference>
<comment type="subcellular location">
    <subcellularLocation>
        <location evidence="6">Cytoplasm</location>
    </subcellularLocation>
</comment>
<gene>
    <name evidence="6 11" type="primary">proC</name>
    <name evidence="11" type="ORF">MM35RIKEN_07630</name>
</gene>
<dbReference type="Gene3D" id="1.10.3730.10">
    <property type="entry name" value="ProC C-terminal domain-like"/>
    <property type="match status" value="1"/>
</dbReference>
<keyword evidence="2 6" id="KW-0641">Proline biosynthesis</keyword>
<dbReference type="Pfam" id="PF14748">
    <property type="entry name" value="P5CR_dimer"/>
    <property type="match status" value="1"/>
</dbReference>
<dbReference type="PANTHER" id="PTHR11645:SF0">
    <property type="entry name" value="PYRROLINE-5-CARBOXYLATE REDUCTASE 3"/>
    <property type="match status" value="1"/>
</dbReference>
<evidence type="ECO:0000256" key="2">
    <source>
        <dbReference type="ARBA" id="ARBA00022650"/>
    </source>
</evidence>
<proteinExistence type="inferred from homology"/>
<dbReference type="KEGG" id="vfa:MM35RIKEN_07630"/>
<dbReference type="AlphaFoldDB" id="A0A810PZI1"/>
<keyword evidence="4 6" id="KW-0560">Oxidoreductase</keyword>
<feature type="domain" description="Pyrroline-5-carboxylate reductase catalytic N-terminal" evidence="9">
    <location>
        <begin position="2"/>
        <end position="96"/>
    </location>
</feature>
<dbReference type="PANTHER" id="PTHR11645">
    <property type="entry name" value="PYRROLINE-5-CARBOXYLATE REDUCTASE"/>
    <property type="match status" value="1"/>
</dbReference>
<feature type="domain" description="Pyrroline-5-carboxylate reductase dimerisation" evidence="10">
    <location>
        <begin position="160"/>
        <end position="264"/>
    </location>
</feature>
<evidence type="ECO:0000256" key="4">
    <source>
        <dbReference type="ARBA" id="ARBA00023002"/>
    </source>
</evidence>
<dbReference type="PIRSF" id="PIRSF000193">
    <property type="entry name" value="Pyrrol-5-carb_rd"/>
    <property type="match status" value="1"/>
</dbReference>
<evidence type="ECO:0000256" key="6">
    <source>
        <dbReference type="HAMAP-Rule" id="MF_01925"/>
    </source>
</evidence>